<dbReference type="AlphaFoldDB" id="A0A4D5RU34"/>
<keyword evidence="1" id="KW-0812">Transmembrane</keyword>
<keyword evidence="1" id="KW-1133">Transmembrane helix</keyword>
<sequence>MVSFHFSTVCYHVGSFFFFFLVFSSNLDIKASTPCGLCNVSKCHAERSPTLLPTMRFSPKRCVGRVLGRRITAGSCTCDCLRQSSFKPLVISRDERMRSGTLVSSIYFLLFSRIIPPLLAR</sequence>
<reference evidence="2" key="1">
    <citation type="submission" date="2019-04" db="EMBL/GenBank/DDBJ databases">
        <title>An insight into the mialome of Ixodes scapularis.</title>
        <authorList>
            <person name="Ribeiro J.M."/>
            <person name="Mather T.N."/>
            <person name="Karim S."/>
        </authorList>
    </citation>
    <scope>NUCLEOTIDE SEQUENCE</scope>
</reference>
<feature type="transmembrane region" description="Helical" evidence="1">
    <location>
        <begin position="6"/>
        <end position="23"/>
    </location>
</feature>
<name>A0A4D5RU34_IXOSC</name>
<dbReference type="VEuPathDB" id="VectorBase:ISCW003475"/>
<keyword evidence="1" id="KW-0472">Membrane</keyword>
<accession>A0A4D5RU34</accession>
<evidence type="ECO:0000256" key="1">
    <source>
        <dbReference type="SAM" id="Phobius"/>
    </source>
</evidence>
<protein>
    <submittedName>
        <fullName evidence="2">Putative secreted protein</fullName>
    </submittedName>
</protein>
<dbReference type="VEuPathDB" id="VectorBase:ISCI003475"/>
<proteinExistence type="predicted"/>
<evidence type="ECO:0000313" key="2">
    <source>
        <dbReference type="EMBL" id="MOY40842.1"/>
    </source>
</evidence>
<organism evidence="2">
    <name type="scientific">Ixodes scapularis</name>
    <name type="common">Black-legged tick</name>
    <name type="synonym">Deer tick</name>
    <dbReference type="NCBI Taxonomy" id="6945"/>
    <lineage>
        <taxon>Eukaryota</taxon>
        <taxon>Metazoa</taxon>
        <taxon>Ecdysozoa</taxon>
        <taxon>Arthropoda</taxon>
        <taxon>Chelicerata</taxon>
        <taxon>Arachnida</taxon>
        <taxon>Acari</taxon>
        <taxon>Parasitiformes</taxon>
        <taxon>Ixodida</taxon>
        <taxon>Ixodoidea</taxon>
        <taxon>Ixodidae</taxon>
        <taxon>Ixodinae</taxon>
        <taxon>Ixodes</taxon>
    </lineage>
</organism>
<dbReference type="EMBL" id="GHJT01006871">
    <property type="protein sequence ID" value="MOY40842.1"/>
    <property type="molecule type" value="Transcribed_RNA"/>
</dbReference>